<feature type="transmembrane region" description="Helical" evidence="1">
    <location>
        <begin position="47"/>
        <end position="64"/>
    </location>
</feature>
<dbReference type="GeneID" id="82205309"/>
<dbReference type="AlphaFoldDB" id="A0A1V1I0W3"/>
<evidence type="ECO:0000256" key="1">
    <source>
        <dbReference type="SAM" id="Phobius"/>
    </source>
</evidence>
<evidence type="ECO:0000313" key="2">
    <source>
        <dbReference type="EMBL" id="CED93882.1"/>
    </source>
</evidence>
<organism evidence="2 3">
    <name type="scientific">Romboutsia ilealis</name>
    <dbReference type="NCBI Taxonomy" id="1115758"/>
    <lineage>
        <taxon>Bacteria</taxon>
        <taxon>Bacillati</taxon>
        <taxon>Bacillota</taxon>
        <taxon>Clostridia</taxon>
        <taxon>Peptostreptococcales</taxon>
        <taxon>Peptostreptococcaceae</taxon>
        <taxon>Romboutsia</taxon>
    </lineage>
</organism>
<proteinExistence type="predicted"/>
<sequence length="453" mass="51466">MNKKPDTKIKQILQENDDIVVPRNISKGIDETLKSLSNKKTINNKKVIAAASVIIFLSITPLSIKALKDMFYTYIPSTGNIISTDSTIYLLEKTINKKIGSRKVTLKELSYDVKNKMIIVSVEGNGQLPSNEATIKINKYKLKSNTCNITKIYDTSSYASWRGNYFFEYDKKYNEKNVELEFTLDNGNKAIFNCKLSKAKQVNNISELGYSAFNKNIEITAIVDEENNKLYVTLLDNLPKENMVVNYGVSPYPTNYDLDRTIEGIITLKDRDGNISKGKLEEGTDLLTDNRYCIDITNLKKPFTLEIPSINIVIPEGINSSDIVELPIPTNEDKIDINKNIMINNEDEMFMKANPHVNIVSIQREGEYYTIELHYPDNKDREVKMLECVVVPAGNSITTKAENWFEEGLSGNISKDGNRTITFKLPKQNDDKLFIKVLGSEYEIKGPWKIIID</sequence>
<protein>
    <recommendedName>
        <fullName evidence="4">DUF4179 domain-containing protein</fullName>
    </recommendedName>
</protein>
<dbReference type="RefSeq" id="WP_180703561.1">
    <property type="nucleotide sequence ID" value="NZ_CAPEHT010000006.1"/>
</dbReference>
<name>A0A1V1I0W3_9FIRM</name>
<keyword evidence="3" id="KW-1185">Reference proteome</keyword>
<keyword evidence="1" id="KW-0472">Membrane</keyword>
<reference evidence="2 3" key="1">
    <citation type="submission" date="2014-04" db="EMBL/GenBank/DDBJ databases">
        <authorList>
            <person name="Hornung B.V."/>
        </authorList>
    </citation>
    <scope>NUCLEOTIDE SEQUENCE [LARGE SCALE GENOMIC DNA]</scope>
    <source>
        <strain evidence="2 3">CRIB</strain>
    </source>
</reference>
<keyword evidence="1" id="KW-1133">Transmembrane helix</keyword>
<dbReference type="KEGG" id="ril:CRIB_1272"/>
<dbReference type="EMBL" id="LN555523">
    <property type="protein sequence ID" value="CED93882.1"/>
    <property type="molecule type" value="Genomic_DNA"/>
</dbReference>
<gene>
    <name evidence="2" type="ORF">CRIB_1272</name>
</gene>
<keyword evidence="1" id="KW-0812">Transmembrane</keyword>
<dbReference type="Proteomes" id="UP000245622">
    <property type="component" value="Chromosome 1"/>
</dbReference>
<accession>A0A1V1I0W3</accession>
<evidence type="ECO:0000313" key="3">
    <source>
        <dbReference type="Proteomes" id="UP000245622"/>
    </source>
</evidence>
<evidence type="ECO:0008006" key="4">
    <source>
        <dbReference type="Google" id="ProtNLM"/>
    </source>
</evidence>